<comment type="subcellular location">
    <subcellularLocation>
        <location evidence="1">Cell membrane</location>
    </subcellularLocation>
</comment>
<dbReference type="Gene3D" id="3.40.710.10">
    <property type="entry name" value="DD-peptidase/beta-lactamase superfamily"/>
    <property type="match status" value="1"/>
</dbReference>
<keyword evidence="4" id="KW-1003">Cell membrane</keyword>
<dbReference type="GO" id="GO:0030288">
    <property type="term" value="C:outer membrane-bounded periplasmic space"/>
    <property type="evidence" value="ECO:0007669"/>
    <property type="project" value="TreeGrafter"/>
</dbReference>
<evidence type="ECO:0000256" key="10">
    <source>
        <dbReference type="ARBA" id="ARBA00022960"/>
    </source>
</evidence>
<dbReference type="InterPro" id="IPR036950">
    <property type="entry name" value="PBP_transglycosylase"/>
</dbReference>
<evidence type="ECO:0000256" key="3">
    <source>
        <dbReference type="ARBA" id="ARBA00007739"/>
    </source>
</evidence>
<comment type="caution">
    <text evidence="20">The sequence shown here is derived from an EMBL/GenBank/DDBJ whole genome shotgun (WGS) entry which is preliminary data.</text>
</comment>
<keyword evidence="17" id="KW-0812">Transmembrane</keyword>
<evidence type="ECO:0000256" key="12">
    <source>
        <dbReference type="ARBA" id="ARBA00023136"/>
    </source>
</evidence>
<evidence type="ECO:0000256" key="11">
    <source>
        <dbReference type="ARBA" id="ARBA00022984"/>
    </source>
</evidence>
<proteinExistence type="inferred from homology"/>
<keyword evidence="10" id="KW-0133">Cell shape</keyword>
<organism evidence="20 21">
    <name type="scientific">Candidatus Zambryskibacteria bacterium RIFCSPLOWO2_01_FULL_43_17</name>
    <dbReference type="NCBI Taxonomy" id="1802760"/>
    <lineage>
        <taxon>Bacteria</taxon>
        <taxon>Candidatus Zambryskiibacteriota</taxon>
    </lineage>
</organism>
<dbReference type="Proteomes" id="UP000179283">
    <property type="component" value="Unassembled WGS sequence"/>
</dbReference>
<feature type="domain" description="Glycosyl transferase family 51" evidence="19">
    <location>
        <begin position="76"/>
        <end position="247"/>
    </location>
</feature>
<evidence type="ECO:0000256" key="14">
    <source>
        <dbReference type="ARBA" id="ARBA00023316"/>
    </source>
</evidence>
<dbReference type="Gene3D" id="1.10.3810.10">
    <property type="entry name" value="Biosynthetic peptidoglycan transglycosylase-like"/>
    <property type="match status" value="1"/>
</dbReference>
<dbReference type="InterPro" id="IPR050396">
    <property type="entry name" value="Glycosyltr_51/Transpeptidase"/>
</dbReference>
<sequence length="841" mass="93649">MRSLIGKLKGKTSRVRSKKALRNKLLLVFIVAIFALGLFFVWISTFKIPTLDTFSERRVIESTKIYDKTGELLLYDVNQETKRTVIPFEEISRYAKNATIAIEDKEFYEHSGIKPRAILRAIIANILSLEYSQGGSTLTQQVVKNSLLSSEKLVSRKIKEWVLALKLEKILTKDEILALYLNEMPYGGAIYGVEEASQSYYGKSARDITLAESAYLAAMLKAPSFYSPYGRNLDRLESRKNLVLREMLANNFISKEEHETAISEKVTFLPRATENIRAPHFVFYVIEELEKKYGEEIVRNGGLRVKTSLDYNIQKKGEEIVKKYAVENEKTFNAENAAFVAIDPKTGGILAMIGSRDYFDADIDGNFNIATAHRQPGSTFKPFVYAEAFNKGYTPETVVFDVKTQFAARCAPDDTTSSNGCYSPENYDSKYRGPLTLREALAQSINIPSVKVLYLAGVPNSIRLAERMGIESLGDANQYGLTLVLGGGEVSLLEMTSAYGVFANEGVRNPSFAILEIKNNKGEILEEWKASPVEALLRDSALKISDILSDNTARAPAFGQTSYLHFPQRDVSVKTGTTNDYKDAWIIGYTPSVVLGAWAGNNDNTPMEKKVAGFIVAPMWRAFMDEILASVPAESFPAPPSDDSFSLKPVLRGKWQGGVSYLIDSVSGKRATEFTPKETTQEYVSGGAHSILHWVRKEDPRGDIPANPESDPQYRNWEYGVARWASQNNFVPPAIPNILSGFDDVHTISNAPNIKLNLPSSYKSGDSVSITPFVSAKTSIKKVEYFLNDKYLGESLQTPFSFSFVPDETGFNPGENQLRAVVTDSVYNRGQAVTIIFIENQ</sequence>
<keyword evidence="13" id="KW-0511">Multifunctional enzyme</keyword>
<dbReference type="GO" id="GO:0009002">
    <property type="term" value="F:serine-type D-Ala-D-Ala carboxypeptidase activity"/>
    <property type="evidence" value="ECO:0007669"/>
    <property type="project" value="UniProtKB-EC"/>
</dbReference>
<keyword evidence="17" id="KW-1133">Transmembrane helix</keyword>
<dbReference type="GO" id="GO:0005886">
    <property type="term" value="C:plasma membrane"/>
    <property type="evidence" value="ECO:0007669"/>
    <property type="project" value="UniProtKB-SubCell"/>
</dbReference>
<keyword evidence="11" id="KW-0573">Peptidoglycan synthesis</keyword>
<dbReference type="InterPro" id="IPR013783">
    <property type="entry name" value="Ig-like_fold"/>
</dbReference>
<gene>
    <name evidence="20" type="ORF">A2920_01530</name>
</gene>
<dbReference type="GO" id="GO:0008658">
    <property type="term" value="F:penicillin binding"/>
    <property type="evidence" value="ECO:0007669"/>
    <property type="project" value="InterPro"/>
</dbReference>
<evidence type="ECO:0000259" key="18">
    <source>
        <dbReference type="Pfam" id="PF00905"/>
    </source>
</evidence>
<evidence type="ECO:0000313" key="21">
    <source>
        <dbReference type="Proteomes" id="UP000179283"/>
    </source>
</evidence>
<keyword evidence="6" id="KW-0645">Protease</keyword>
<dbReference type="GO" id="GO:0009252">
    <property type="term" value="P:peptidoglycan biosynthetic process"/>
    <property type="evidence" value="ECO:0007669"/>
    <property type="project" value="UniProtKB-KW"/>
</dbReference>
<dbReference type="Pfam" id="PF00912">
    <property type="entry name" value="Transgly"/>
    <property type="match status" value="1"/>
</dbReference>
<evidence type="ECO:0000259" key="19">
    <source>
        <dbReference type="Pfam" id="PF00912"/>
    </source>
</evidence>
<protein>
    <submittedName>
        <fullName evidence="20">Uncharacterized protein</fullName>
    </submittedName>
</protein>
<evidence type="ECO:0000313" key="20">
    <source>
        <dbReference type="EMBL" id="OHB04601.1"/>
    </source>
</evidence>
<dbReference type="GO" id="GO:0071555">
    <property type="term" value="P:cell wall organization"/>
    <property type="evidence" value="ECO:0007669"/>
    <property type="project" value="UniProtKB-KW"/>
</dbReference>
<comment type="similarity">
    <text evidence="2">In the C-terminal section; belongs to the transpeptidase family.</text>
</comment>
<reference evidence="20 21" key="1">
    <citation type="journal article" date="2016" name="Nat. Commun.">
        <title>Thousands of microbial genomes shed light on interconnected biogeochemical processes in an aquifer system.</title>
        <authorList>
            <person name="Anantharaman K."/>
            <person name="Brown C.T."/>
            <person name="Hug L.A."/>
            <person name="Sharon I."/>
            <person name="Castelle C.J."/>
            <person name="Probst A.J."/>
            <person name="Thomas B.C."/>
            <person name="Singh A."/>
            <person name="Wilkins M.J."/>
            <person name="Karaoz U."/>
            <person name="Brodie E.L."/>
            <person name="Williams K.H."/>
            <person name="Hubbard S.S."/>
            <person name="Banfield J.F."/>
        </authorList>
    </citation>
    <scope>NUCLEOTIDE SEQUENCE [LARGE SCALE GENOMIC DNA]</scope>
</reference>
<evidence type="ECO:0000256" key="2">
    <source>
        <dbReference type="ARBA" id="ARBA00007090"/>
    </source>
</evidence>
<evidence type="ECO:0000256" key="4">
    <source>
        <dbReference type="ARBA" id="ARBA00022475"/>
    </source>
</evidence>
<feature type="domain" description="Penicillin-binding protein transpeptidase" evidence="18">
    <location>
        <begin position="338"/>
        <end position="592"/>
    </location>
</feature>
<evidence type="ECO:0000256" key="17">
    <source>
        <dbReference type="SAM" id="Phobius"/>
    </source>
</evidence>
<dbReference type="GO" id="GO:0006508">
    <property type="term" value="P:proteolysis"/>
    <property type="evidence" value="ECO:0007669"/>
    <property type="project" value="UniProtKB-KW"/>
</dbReference>
<dbReference type="GO" id="GO:0008360">
    <property type="term" value="P:regulation of cell shape"/>
    <property type="evidence" value="ECO:0007669"/>
    <property type="project" value="UniProtKB-KW"/>
</dbReference>
<comment type="catalytic activity">
    <reaction evidence="15">
        <text>Preferential cleavage: (Ac)2-L-Lys-D-Ala-|-D-Ala. Also transpeptidation of peptidyl-alanyl moieties that are N-acyl substituents of D-alanine.</text>
        <dbReference type="EC" id="3.4.16.4"/>
    </reaction>
</comment>
<feature type="transmembrane region" description="Helical" evidence="17">
    <location>
        <begin position="21"/>
        <end position="43"/>
    </location>
</feature>
<dbReference type="Pfam" id="PF00905">
    <property type="entry name" value="Transpeptidase"/>
    <property type="match status" value="1"/>
</dbReference>
<keyword evidence="9" id="KW-0378">Hydrolase</keyword>
<evidence type="ECO:0000256" key="13">
    <source>
        <dbReference type="ARBA" id="ARBA00023268"/>
    </source>
</evidence>
<dbReference type="NCBIfam" id="TIGR02074">
    <property type="entry name" value="PBP_1a_fam"/>
    <property type="match status" value="1"/>
</dbReference>
<dbReference type="InterPro" id="IPR023346">
    <property type="entry name" value="Lysozyme-like_dom_sf"/>
</dbReference>
<evidence type="ECO:0000256" key="15">
    <source>
        <dbReference type="ARBA" id="ARBA00034000"/>
    </source>
</evidence>
<accession>A0A1G2U539</accession>
<dbReference type="SUPFAM" id="SSF53955">
    <property type="entry name" value="Lysozyme-like"/>
    <property type="match status" value="1"/>
</dbReference>
<dbReference type="InterPro" id="IPR001264">
    <property type="entry name" value="Glyco_trans_51"/>
</dbReference>
<dbReference type="PANTHER" id="PTHR32282:SF11">
    <property type="entry name" value="PENICILLIN-BINDING PROTEIN 1B"/>
    <property type="match status" value="1"/>
</dbReference>
<evidence type="ECO:0000256" key="7">
    <source>
        <dbReference type="ARBA" id="ARBA00022676"/>
    </source>
</evidence>
<evidence type="ECO:0000256" key="1">
    <source>
        <dbReference type="ARBA" id="ARBA00004236"/>
    </source>
</evidence>
<dbReference type="InterPro" id="IPR001460">
    <property type="entry name" value="PCN-bd_Tpept"/>
</dbReference>
<dbReference type="AlphaFoldDB" id="A0A1G2U539"/>
<dbReference type="FunFam" id="1.10.3810.10:FF:000001">
    <property type="entry name" value="Penicillin-binding protein 1A"/>
    <property type="match status" value="1"/>
</dbReference>
<keyword evidence="8" id="KW-0808">Transferase</keyword>
<dbReference type="PANTHER" id="PTHR32282">
    <property type="entry name" value="BINDING PROTEIN TRANSPEPTIDASE, PUTATIVE-RELATED"/>
    <property type="match status" value="1"/>
</dbReference>
<dbReference type="SUPFAM" id="SSF56601">
    <property type="entry name" value="beta-lactamase/transpeptidase-like"/>
    <property type="match status" value="1"/>
</dbReference>
<evidence type="ECO:0000256" key="16">
    <source>
        <dbReference type="ARBA" id="ARBA00049902"/>
    </source>
</evidence>
<dbReference type="Gene3D" id="2.60.40.10">
    <property type="entry name" value="Immunoglobulins"/>
    <property type="match status" value="1"/>
</dbReference>
<dbReference type="EMBL" id="MHWD01000008">
    <property type="protein sequence ID" value="OHB04601.1"/>
    <property type="molecule type" value="Genomic_DNA"/>
</dbReference>
<dbReference type="InterPro" id="IPR012338">
    <property type="entry name" value="Beta-lactam/transpept-like"/>
</dbReference>
<keyword evidence="5" id="KW-0121">Carboxypeptidase</keyword>
<comment type="similarity">
    <text evidence="3">In the N-terminal section; belongs to the glycosyltransferase 51 family.</text>
</comment>
<name>A0A1G2U539_9BACT</name>
<dbReference type="Pfam" id="PF17957">
    <property type="entry name" value="Big_7"/>
    <property type="match status" value="1"/>
</dbReference>
<dbReference type="GO" id="GO:0008955">
    <property type="term" value="F:peptidoglycan glycosyltransferase activity"/>
    <property type="evidence" value="ECO:0007669"/>
    <property type="project" value="UniProtKB-EC"/>
</dbReference>
<keyword evidence="12 17" id="KW-0472">Membrane</keyword>
<keyword evidence="7" id="KW-0328">Glycosyltransferase</keyword>
<comment type="catalytic activity">
    <reaction evidence="16">
        <text>[GlcNAc-(1-&gt;4)-Mur2Ac(oyl-L-Ala-gamma-D-Glu-L-Lys-D-Ala-D-Ala)](n)-di-trans,octa-cis-undecaprenyl diphosphate + beta-D-GlcNAc-(1-&gt;4)-Mur2Ac(oyl-L-Ala-gamma-D-Glu-L-Lys-D-Ala-D-Ala)-di-trans,octa-cis-undecaprenyl diphosphate = [GlcNAc-(1-&gt;4)-Mur2Ac(oyl-L-Ala-gamma-D-Glu-L-Lys-D-Ala-D-Ala)](n+1)-di-trans,octa-cis-undecaprenyl diphosphate + di-trans,octa-cis-undecaprenyl diphosphate + H(+)</text>
        <dbReference type="Rhea" id="RHEA:23708"/>
        <dbReference type="Rhea" id="RHEA-COMP:9602"/>
        <dbReference type="Rhea" id="RHEA-COMP:9603"/>
        <dbReference type="ChEBI" id="CHEBI:15378"/>
        <dbReference type="ChEBI" id="CHEBI:58405"/>
        <dbReference type="ChEBI" id="CHEBI:60033"/>
        <dbReference type="ChEBI" id="CHEBI:78435"/>
        <dbReference type="EC" id="2.4.99.28"/>
    </reaction>
</comment>
<evidence type="ECO:0000256" key="9">
    <source>
        <dbReference type="ARBA" id="ARBA00022801"/>
    </source>
</evidence>
<evidence type="ECO:0000256" key="8">
    <source>
        <dbReference type="ARBA" id="ARBA00022679"/>
    </source>
</evidence>
<keyword evidence="14" id="KW-0961">Cell wall biogenesis/degradation</keyword>
<evidence type="ECO:0000256" key="6">
    <source>
        <dbReference type="ARBA" id="ARBA00022670"/>
    </source>
</evidence>
<evidence type="ECO:0000256" key="5">
    <source>
        <dbReference type="ARBA" id="ARBA00022645"/>
    </source>
</evidence>